<organism evidence="1 2">
    <name type="scientific">Panagrolaimus sp. JU765</name>
    <dbReference type="NCBI Taxonomy" id="591449"/>
    <lineage>
        <taxon>Eukaryota</taxon>
        <taxon>Metazoa</taxon>
        <taxon>Ecdysozoa</taxon>
        <taxon>Nematoda</taxon>
        <taxon>Chromadorea</taxon>
        <taxon>Rhabditida</taxon>
        <taxon>Tylenchina</taxon>
        <taxon>Panagrolaimomorpha</taxon>
        <taxon>Panagrolaimoidea</taxon>
        <taxon>Panagrolaimidae</taxon>
        <taxon>Panagrolaimus</taxon>
    </lineage>
</organism>
<evidence type="ECO:0000313" key="1">
    <source>
        <dbReference type="Proteomes" id="UP000887576"/>
    </source>
</evidence>
<reference evidence="2" key="1">
    <citation type="submission" date="2022-11" db="UniProtKB">
        <authorList>
            <consortium name="WormBaseParasite"/>
        </authorList>
    </citation>
    <scope>IDENTIFICATION</scope>
</reference>
<accession>A0AC34QAN4</accession>
<protein>
    <submittedName>
        <fullName evidence="2">CUE domain-containing protein</fullName>
    </submittedName>
</protein>
<proteinExistence type="predicted"/>
<dbReference type="WBParaSite" id="JU765_v2.g14517.t1">
    <property type="protein sequence ID" value="JU765_v2.g14517.t1"/>
    <property type="gene ID" value="JU765_v2.g14517"/>
</dbReference>
<dbReference type="Proteomes" id="UP000887576">
    <property type="component" value="Unplaced"/>
</dbReference>
<evidence type="ECO:0000313" key="2">
    <source>
        <dbReference type="WBParaSite" id="JU765_v2.g14517.t1"/>
    </source>
</evidence>
<sequence length="393" mass="42994">MPSNDQTKIEKKFFDEKIEKVRQVVPHLKVNDVILALHTFDMDVDRTIQAFCEEGTKGALGDWENTSKPKKTKKNKNGVAPTNTTTTPAVKTQKQNGYSANGYAGNATTATSSSSSLTKPKTVPQKPNLPNLEKIQRLSAPEINKEIERQSSELSKAEKMFEVELLNAQKKISQCFEEICRAARERESQLLAALNQAKEDGQRYLKTRKSTLQNLQQNKTPNNLPAELKKFLNLKSQDNEFAQITRFVYDNSQVIRSVAKLGEVIPVGSSINGTNQIPIKSATSHSSIASSVGEDSGLGQISPVSNGKAVATVEKGGIAMQSEGLSTDELAEIQRQLAERLKAQGIDPNVLASSELAPVVSRRPQKDNKKAANADQQKGKNKPSAQIKLSILS</sequence>
<name>A0AC34QAN4_9BILA</name>